<proteinExistence type="predicted"/>
<sequence length="539" mass="60152">MELTKTKVATTLRGTWSSLPYDTAVEVAKLLRGRKVLIRAKPGQWDFCKTFSGLSSIRPSNSAYFKQLAKISGRLRPGALLNAADDKLASHISLCQGFWLYRLLGTSFRECSSPASTRRLQEQLCELGDRSYRKDLDWTQAYRQSLLSWEPDITLPKLFAYFRDLRECRKIFERENNHLISSKSEVSSPPSSPEHSPKPAACDDASTSHSEASSSSYCPSVSSADSGSSADPEVFDTDQEDDGPEEDPDADIADAWLLPYHPHQESLGRGGGGWPRERSAAPSYIIQAAGSKVRITFSRGAVLVHMPHGKTDQNIGLSRGAAPAAIIWQDTVLAAPRVANVLEYLRDHVEPNPIQSFRQVVDVRSYCVVCAGQWCSSKSCAQLINKSPEILGDIQQTDFLTISEDFSIPSLVAENSVLCSELMEMDHPQTDLSQYMRKPPRVYHLLHFIVSASSALIRELRMSSPALEAALQDIEELVQYWGLEDFKDLQYHRDMLLENIKEWAAASLSAADFVQLLENDAAPQQELQSHKNRKRKVAF</sequence>
<evidence type="ECO:0000256" key="1">
    <source>
        <dbReference type="SAM" id="MobiDB-lite"/>
    </source>
</evidence>
<feature type="region of interest" description="Disordered" evidence="1">
    <location>
        <begin position="181"/>
        <end position="250"/>
    </location>
</feature>
<evidence type="ECO:0000313" key="3">
    <source>
        <dbReference type="Proteomes" id="UP001438707"/>
    </source>
</evidence>
<feature type="compositionally biased region" description="Acidic residues" evidence="1">
    <location>
        <begin position="233"/>
        <end position="250"/>
    </location>
</feature>
<dbReference type="EMBL" id="JALJOS010000015">
    <property type="protein sequence ID" value="KAK9830665.1"/>
    <property type="molecule type" value="Genomic_DNA"/>
</dbReference>
<feature type="compositionally biased region" description="Low complexity" evidence="1">
    <location>
        <begin position="203"/>
        <end position="231"/>
    </location>
</feature>
<gene>
    <name evidence="2" type="ORF">WJX74_001435</name>
</gene>
<dbReference type="Proteomes" id="UP001438707">
    <property type="component" value="Unassembled WGS sequence"/>
</dbReference>
<protein>
    <submittedName>
        <fullName evidence="2">Uncharacterized protein</fullName>
    </submittedName>
</protein>
<evidence type="ECO:0000313" key="2">
    <source>
        <dbReference type="EMBL" id="KAK9830665.1"/>
    </source>
</evidence>
<comment type="caution">
    <text evidence="2">The sequence shown here is derived from an EMBL/GenBank/DDBJ whole genome shotgun (WGS) entry which is preliminary data.</text>
</comment>
<accession>A0AAW1RAT1</accession>
<keyword evidence="3" id="KW-1185">Reference proteome</keyword>
<organism evidence="2 3">
    <name type="scientific">Apatococcus lobatus</name>
    <dbReference type="NCBI Taxonomy" id="904363"/>
    <lineage>
        <taxon>Eukaryota</taxon>
        <taxon>Viridiplantae</taxon>
        <taxon>Chlorophyta</taxon>
        <taxon>core chlorophytes</taxon>
        <taxon>Trebouxiophyceae</taxon>
        <taxon>Chlorellales</taxon>
        <taxon>Chlorellaceae</taxon>
        <taxon>Apatococcus</taxon>
    </lineage>
</organism>
<name>A0AAW1RAT1_9CHLO</name>
<reference evidence="2 3" key="1">
    <citation type="journal article" date="2024" name="Nat. Commun.">
        <title>Phylogenomics reveals the evolutionary origins of lichenization in chlorophyte algae.</title>
        <authorList>
            <person name="Puginier C."/>
            <person name="Libourel C."/>
            <person name="Otte J."/>
            <person name="Skaloud P."/>
            <person name="Haon M."/>
            <person name="Grisel S."/>
            <person name="Petersen M."/>
            <person name="Berrin J.G."/>
            <person name="Delaux P.M."/>
            <person name="Dal Grande F."/>
            <person name="Keller J."/>
        </authorList>
    </citation>
    <scope>NUCLEOTIDE SEQUENCE [LARGE SCALE GENOMIC DNA]</scope>
    <source>
        <strain evidence="2 3">SAG 2145</strain>
    </source>
</reference>
<dbReference type="AlphaFoldDB" id="A0AAW1RAT1"/>